<dbReference type="InterPro" id="IPR052069">
    <property type="entry name" value="Ca-reg_mRNA-binding_domain"/>
</dbReference>
<dbReference type="PROSITE" id="PS00352">
    <property type="entry name" value="CSD_1"/>
    <property type="match status" value="1"/>
</dbReference>
<feature type="compositionally biased region" description="Basic and acidic residues" evidence="2">
    <location>
        <begin position="53"/>
        <end position="63"/>
    </location>
</feature>
<dbReference type="PANTHER" id="PTHR12962">
    <property type="entry name" value="CALCIUM-REGULATED HEAT STABLE PROTEIN CRHSP-24-RELATED"/>
    <property type="match status" value="1"/>
</dbReference>
<dbReference type="PANTHER" id="PTHR12962:SF1">
    <property type="entry name" value="COLD SHOCK DOMAIN-CONTAINING PROTEIN CG9705"/>
    <property type="match status" value="1"/>
</dbReference>
<gene>
    <name evidence="4" type="primary">CSP</name>
</gene>
<evidence type="ECO:0000256" key="1">
    <source>
        <dbReference type="ARBA" id="ARBA00022553"/>
    </source>
</evidence>
<dbReference type="CDD" id="cd04458">
    <property type="entry name" value="CSP_CDS"/>
    <property type="match status" value="1"/>
</dbReference>
<dbReference type="EMBL" id="MF964217">
    <property type="protein sequence ID" value="AXO77294.1"/>
    <property type="molecule type" value="mRNA"/>
</dbReference>
<dbReference type="GO" id="GO:0003730">
    <property type="term" value="F:mRNA 3'-UTR binding"/>
    <property type="evidence" value="ECO:0007669"/>
    <property type="project" value="TreeGrafter"/>
</dbReference>
<dbReference type="GO" id="GO:0005737">
    <property type="term" value="C:cytoplasm"/>
    <property type="evidence" value="ECO:0007669"/>
    <property type="project" value="TreeGrafter"/>
</dbReference>
<dbReference type="InterPro" id="IPR011129">
    <property type="entry name" value="CSD"/>
</dbReference>
<dbReference type="AlphaFoldDB" id="A0A346HGB7"/>
<reference evidence="4" key="1">
    <citation type="journal article" date="2018" name="J. Eukaryot. Microbiol.">
        <title>Cloning and Partial Characterization of a Cold Shock Domain-Containing Protein Gene from the Dinoflagellate Scrippsiella trochoidea.</title>
        <authorList>
            <person name="Deng Y."/>
            <person name="Hu Z."/>
            <person name="Chai Z."/>
            <person name="Tang Y.Z."/>
        </authorList>
    </citation>
    <scope>NUCLEOTIDE SEQUENCE</scope>
    <source>
        <strain evidence="4">IOCAS-St-1</strain>
    </source>
</reference>
<dbReference type="SMART" id="SM00357">
    <property type="entry name" value="CSP"/>
    <property type="match status" value="1"/>
</dbReference>
<dbReference type="SUPFAM" id="SSF50249">
    <property type="entry name" value="Nucleic acid-binding proteins"/>
    <property type="match status" value="1"/>
</dbReference>
<dbReference type="InterPro" id="IPR012340">
    <property type="entry name" value="NA-bd_OB-fold"/>
</dbReference>
<organism evidence="4">
    <name type="scientific">Scrippsiella trochoidea</name>
    <name type="common">Dinoflagellate</name>
    <name type="synonym">Glenodinium trochoideum</name>
    <dbReference type="NCBI Taxonomy" id="71861"/>
    <lineage>
        <taxon>Eukaryota</taxon>
        <taxon>Sar</taxon>
        <taxon>Alveolata</taxon>
        <taxon>Dinophyceae</taxon>
        <taxon>Peridiniales</taxon>
        <taxon>Peridiniaceae</taxon>
        <taxon>Scrippsiella</taxon>
    </lineage>
</organism>
<accession>A0A346HGB7</accession>
<dbReference type="PROSITE" id="PS51857">
    <property type="entry name" value="CSD_2"/>
    <property type="match status" value="1"/>
</dbReference>
<dbReference type="Gene3D" id="2.40.50.140">
    <property type="entry name" value="Nucleic acid-binding proteins"/>
    <property type="match status" value="1"/>
</dbReference>
<evidence type="ECO:0000256" key="2">
    <source>
        <dbReference type="SAM" id="MobiDB-lite"/>
    </source>
</evidence>
<feature type="domain" description="CSD" evidence="3">
    <location>
        <begin position="1"/>
        <end position="67"/>
    </location>
</feature>
<dbReference type="Pfam" id="PF00313">
    <property type="entry name" value="CSD"/>
    <property type="match status" value="1"/>
</dbReference>
<evidence type="ECO:0000313" key="4">
    <source>
        <dbReference type="EMBL" id="AXO77294.1"/>
    </source>
</evidence>
<evidence type="ECO:0000259" key="3">
    <source>
        <dbReference type="PROSITE" id="PS51857"/>
    </source>
</evidence>
<sequence>MPSGTMKRWNSDKGFGFIQPSDGGEDVFVHFSALLDGEGSVVEGDRVSFSMEYDDRKGKDRAAKVSVSGGGGGGSKGRGGSICRRQRSQTTHESSSDSSFSHSAGKGGSLPRNRGGRRRAWVQEAVEPQLRGCGGATIVANSAATATSSAKLATLEASKSIGAAVGVASIVGAGDGQQGRRRMKPPRPWPPSVEICGAMAR</sequence>
<protein>
    <submittedName>
        <fullName evidence="4">Cold shock domain containing protein</fullName>
    </submittedName>
</protein>
<keyword evidence="1" id="KW-0597">Phosphoprotein</keyword>
<dbReference type="InterPro" id="IPR002059">
    <property type="entry name" value="CSP_DNA-bd"/>
</dbReference>
<dbReference type="GO" id="GO:0043488">
    <property type="term" value="P:regulation of mRNA stability"/>
    <property type="evidence" value="ECO:0007669"/>
    <property type="project" value="TreeGrafter"/>
</dbReference>
<dbReference type="InterPro" id="IPR019844">
    <property type="entry name" value="CSD_CS"/>
</dbReference>
<feature type="region of interest" description="Disordered" evidence="2">
    <location>
        <begin position="53"/>
        <end position="120"/>
    </location>
</feature>
<feature type="compositionally biased region" description="Gly residues" evidence="2">
    <location>
        <begin position="68"/>
        <end position="80"/>
    </location>
</feature>
<name>A0A346HGB7_SCRTR</name>
<proteinExistence type="evidence at transcript level"/>
<dbReference type="PRINTS" id="PR00050">
    <property type="entry name" value="COLDSHOCK"/>
</dbReference>